<dbReference type="PANTHER" id="PTHR12911">
    <property type="entry name" value="SAD1/UNC-84-LIKE PROTEIN-RELATED"/>
    <property type="match status" value="1"/>
</dbReference>
<feature type="region of interest" description="Disordered" evidence="6">
    <location>
        <begin position="1"/>
        <end position="54"/>
    </location>
</feature>
<evidence type="ECO:0000256" key="5">
    <source>
        <dbReference type="SAM" id="Coils"/>
    </source>
</evidence>
<keyword evidence="10" id="KW-1185">Reference proteome</keyword>
<proteinExistence type="predicted"/>
<dbReference type="EMBL" id="CP144522">
    <property type="protein sequence ID" value="WWC69391.1"/>
    <property type="molecule type" value="Genomic_DNA"/>
</dbReference>
<evidence type="ECO:0000313" key="10">
    <source>
        <dbReference type="Proteomes" id="UP000094020"/>
    </source>
</evidence>
<evidence type="ECO:0000256" key="6">
    <source>
        <dbReference type="SAM" id="MobiDB-lite"/>
    </source>
</evidence>
<dbReference type="Pfam" id="PF07738">
    <property type="entry name" value="Sad1_UNC"/>
    <property type="match status" value="1"/>
</dbReference>
<dbReference type="GeneID" id="30170033"/>
<keyword evidence="2" id="KW-0812">Transmembrane</keyword>
<evidence type="ECO:0000256" key="4">
    <source>
        <dbReference type="ARBA" id="ARBA00023136"/>
    </source>
</evidence>
<dbReference type="Proteomes" id="UP000094020">
    <property type="component" value="Chromosome 4"/>
</dbReference>
<feature type="compositionally biased region" description="Pro residues" evidence="6">
    <location>
        <begin position="1"/>
        <end position="12"/>
    </location>
</feature>
<evidence type="ECO:0000256" key="3">
    <source>
        <dbReference type="ARBA" id="ARBA00022989"/>
    </source>
</evidence>
<evidence type="ECO:0000313" key="9">
    <source>
        <dbReference type="EMBL" id="WWC69391.1"/>
    </source>
</evidence>
<dbReference type="PANTHER" id="PTHR12911:SF8">
    <property type="entry name" value="KLAROID PROTEIN-RELATED"/>
    <property type="match status" value="1"/>
</dbReference>
<name>A0A1B9I9W4_9TREE</name>
<accession>A0A1B9I9W4</accession>
<dbReference type="PROSITE" id="PS51469">
    <property type="entry name" value="SUN"/>
    <property type="match status" value="1"/>
</dbReference>
<reference evidence="8" key="1">
    <citation type="submission" date="2013-07" db="EMBL/GenBank/DDBJ databases">
        <title>The Genome Sequence of Cryptococcus pinus CBS10737.</title>
        <authorList>
            <consortium name="The Broad Institute Genome Sequencing Platform"/>
            <person name="Cuomo C."/>
            <person name="Litvintseva A."/>
            <person name="Chen Y."/>
            <person name="Heitman J."/>
            <person name="Sun S."/>
            <person name="Springer D."/>
            <person name="Dromer F."/>
            <person name="Young S.K."/>
            <person name="Zeng Q."/>
            <person name="Gargeya S."/>
            <person name="Fitzgerald M."/>
            <person name="Abouelleil A."/>
            <person name="Alvarado L."/>
            <person name="Berlin A.M."/>
            <person name="Chapman S.B."/>
            <person name="Dewar J."/>
            <person name="Goldberg J."/>
            <person name="Griggs A."/>
            <person name="Gujja S."/>
            <person name="Hansen M."/>
            <person name="Howarth C."/>
            <person name="Imamovic A."/>
            <person name="Larimer J."/>
            <person name="McCowan C."/>
            <person name="Murphy C."/>
            <person name="Pearson M."/>
            <person name="Priest M."/>
            <person name="Roberts A."/>
            <person name="Saif S."/>
            <person name="Shea T."/>
            <person name="Sykes S."/>
            <person name="Wortman J."/>
            <person name="Nusbaum C."/>
            <person name="Birren B."/>
        </authorList>
    </citation>
    <scope>NUCLEOTIDE SEQUENCE [LARGE SCALE GENOMIC DNA]</scope>
    <source>
        <strain evidence="8">CBS 10737</strain>
    </source>
</reference>
<dbReference type="InterPro" id="IPR012919">
    <property type="entry name" value="SUN_dom"/>
</dbReference>
<evidence type="ECO:0000256" key="1">
    <source>
        <dbReference type="ARBA" id="ARBA00004370"/>
    </source>
</evidence>
<dbReference type="Gene3D" id="2.60.120.260">
    <property type="entry name" value="Galactose-binding domain-like"/>
    <property type="match status" value="1"/>
</dbReference>
<reference evidence="8" key="3">
    <citation type="submission" date="2016-07" db="EMBL/GenBank/DDBJ databases">
        <title>Evolution of pathogenesis and genome organization in the Tremellales.</title>
        <authorList>
            <person name="Cuomo C."/>
            <person name="Litvintseva A."/>
            <person name="Heitman J."/>
            <person name="Chen Y."/>
            <person name="Sun S."/>
            <person name="Springer D."/>
            <person name="Dromer F."/>
            <person name="Young S."/>
            <person name="Zeng Q."/>
            <person name="Chapman S."/>
            <person name="Gujja S."/>
            <person name="Saif S."/>
            <person name="Birren B."/>
        </authorList>
    </citation>
    <scope>NUCLEOTIDE SEQUENCE</scope>
    <source>
        <strain evidence="8">CBS 10737</strain>
    </source>
</reference>
<dbReference type="EMBL" id="KI894008">
    <property type="protein sequence ID" value="OCF52375.1"/>
    <property type="molecule type" value="Genomic_DNA"/>
</dbReference>
<dbReference type="KEGG" id="kpin:30170033"/>
<evidence type="ECO:0000313" key="8">
    <source>
        <dbReference type="EMBL" id="OCF52375.1"/>
    </source>
</evidence>
<feature type="coiled-coil region" evidence="5">
    <location>
        <begin position="536"/>
        <end position="563"/>
    </location>
</feature>
<feature type="domain" description="SUN" evidence="7">
    <location>
        <begin position="743"/>
        <end position="925"/>
    </location>
</feature>
<gene>
    <name evidence="8" type="ORF">I206_01664</name>
    <name evidence="9" type="ORF">I206_103330</name>
</gene>
<feature type="region of interest" description="Disordered" evidence="6">
    <location>
        <begin position="682"/>
        <end position="701"/>
    </location>
</feature>
<keyword evidence="5" id="KW-0175">Coiled coil</keyword>
<feature type="region of interest" description="Disordered" evidence="6">
    <location>
        <begin position="132"/>
        <end position="338"/>
    </location>
</feature>
<protein>
    <recommendedName>
        <fullName evidence="7">SUN domain-containing protein</fullName>
    </recommendedName>
</protein>
<evidence type="ECO:0000256" key="2">
    <source>
        <dbReference type="ARBA" id="ARBA00022692"/>
    </source>
</evidence>
<organism evidence="8">
    <name type="scientific">Kwoniella pini CBS 10737</name>
    <dbReference type="NCBI Taxonomy" id="1296096"/>
    <lineage>
        <taxon>Eukaryota</taxon>
        <taxon>Fungi</taxon>
        <taxon>Dikarya</taxon>
        <taxon>Basidiomycota</taxon>
        <taxon>Agaricomycotina</taxon>
        <taxon>Tremellomycetes</taxon>
        <taxon>Tremellales</taxon>
        <taxon>Cryptococcaceae</taxon>
        <taxon>Kwoniella</taxon>
    </lineage>
</organism>
<feature type="compositionally biased region" description="Polar residues" evidence="6">
    <location>
        <begin position="82"/>
        <end position="116"/>
    </location>
</feature>
<dbReference type="InterPro" id="IPR045119">
    <property type="entry name" value="SUN1-5"/>
</dbReference>
<dbReference type="RefSeq" id="XP_019013594.1">
    <property type="nucleotide sequence ID" value="XM_019153433.1"/>
</dbReference>
<keyword evidence="4" id="KW-0472">Membrane</keyword>
<keyword evidence="3" id="KW-1133">Transmembrane helix</keyword>
<sequence>MPPRRSIPPPSPARSARSVRSNVGEEDWDGDSMTSASLKVPNPRSKKGTTSASLGFKDTSVNIAAAFHAAQTGQHLPLPSDLSFQSHTSSTHKPPSNRSQKGGSNRARSPAEQLQQAARALSPVRFFLKSTEDENGDFDNSNAYSSFSSIGNGGIGNGSGESYNYAEEEEFVKQAQKNRNSVGPRISDTNGKRRKGKALAEDLPYRPGEDDQIYGTDSDSDGEGEGIVKGGALDGRAGTRGIRPERGEGYLGMGLGIQPRQRRKGRKSDSYNDGSDEEQENGYEDHSQSHPQRALSPLMEVPNGRYSKSPTPARLLRALSPRTDRKSPVPTFHPRRRGPGSIRTVITNILHGIVLGLQFIVESVTTILHSILIRPTERIFGSSQGVLKRVKQDWWKYVGGLVALNLALRALDAPFRRQGTYKAPESPPSSIDEVAARITSLEQVTADISGMLKSLSNGQAENKQSTHNMLGRMDDLENALMLETKSVESLRGHGDKGIRALQHSFDSLRAEIKGLGDRVAKSESTAIAHDGRIRASDKNNQDIQDLKNRVGQVEKKVSDALDDGRLRSALERILPDLVPIRVNSRGTIDIDPKFWNEMKKIMISRTDTEALVKQALTSSSSSTNIKGQKQAVEMDESKIRQWAEEVFNDQKSRSPTVEYLTKDDFQNVLDHQLDSLRAELSSIRSSTSGQSHKTTSAAKSSVTIKSNKGDDITSLFNDLIDMALLKYSKDTIARTDYALFTAGARVIPQLTSDTLVLSTSSKLGKLIMGSKDVQGRPPATALHPDTSVGSCWPFTGSQGSLGIMLTRRVGITDITIEHAPKELALDMTTAPKVITIMGVIDNEDDKRKVAEYWSQKNESENVPDHLPLGTISYDINSISNIQTFPISDEIRDLNIKVGIVIFKVESNYGGDFTCLYRVRVHGELSEEKSLDDLD</sequence>
<comment type="subcellular location">
    <subcellularLocation>
        <location evidence="1">Membrane</location>
    </subcellularLocation>
</comment>
<evidence type="ECO:0000259" key="7">
    <source>
        <dbReference type="PROSITE" id="PS51469"/>
    </source>
</evidence>
<feature type="region of interest" description="Disordered" evidence="6">
    <location>
        <begin position="72"/>
        <end position="118"/>
    </location>
</feature>
<dbReference type="GO" id="GO:0034993">
    <property type="term" value="C:meiotic nuclear membrane microtubule tethering complex"/>
    <property type="evidence" value="ECO:0007669"/>
    <property type="project" value="TreeGrafter"/>
</dbReference>
<reference evidence="9" key="4">
    <citation type="submission" date="2024-02" db="EMBL/GenBank/DDBJ databases">
        <title>Comparative genomics of Cryptococcus and Kwoniella reveals pathogenesis evolution and contrasting modes of karyotype evolution via chromosome fusion or intercentromeric recombination.</title>
        <authorList>
            <person name="Coelho M.A."/>
            <person name="David-Palma M."/>
            <person name="Shea T."/>
            <person name="Bowers K."/>
            <person name="McGinley-Smith S."/>
            <person name="Mohammad A.W."/>
            <person name="Gnirke A."/>
            <person name="Yurkov A.M."/>
            <person name="Nowrousian M."/>
            <person name="Sun S."/>
            <person name="Cuomo C.A."/>
            <person name="Heitman J."/>
        </authorList>
    </citation>
    <scope>NUCLEOTIDE SEQUENCE</scope>
    <source>
        <strain evidence="9">CBS 10737</strain>
    </source>
</reference>
<feature type="compositionally biased region" description="Basic and acidic residues" evidence="6">
    <location>
        <begin position="198"/>
        <end position="209"/>
    </location>
</feature>
<dbReference type="OrthoDB" id="342281at2759"/>
<dbReference type="STRING" id="1296096.A0A1B9I9W4"/>
<reference evidence="9" key="2">
    <citation type="submission" date="2013-07" db="EMBL/GenBank/DDBJ databases">
        <authorList>
            <consortium name="The Broad Institute Genome Sequencing Platform"/>
            <person name="Cuomo C."/>
            <person name="Litvintseva A."/>
            <person name="Chen Y."/>
            <person name="Heitman J."/>
            <person name="Sun S."/>
            <person name="Springer D."/>
            <person name="Dromer F."/>
            <person name="Young S.K."/>
            <person name="Zeng Q."/>
            <person name="Gargeya S."/>
            <person name="Fitzgerald M."/>
            <person name="Abouelleil A."/>
            <person name="Alvarado L."/>
            <person name="Berlin A.M."/>
            <person name="Chapman S.B."/>
            <person name="Dewar J."/>
            <person name="Goldberg J."/>
            <person name="Griggs A."/>
            <person name="Gujja S."/>
            <person name="Hansen M."/>
            <person name="Howarth C."/>
            <person name="Imamovic A."/>
            <person name="Larimer J."/>
            <person name="McCowan C."/>
            <person name="Murphy C."/>
            <person name="Pearson M."/>
            <person name="Priest M."/>
            <person name="Roberts A."/>
            <person name="Saif S."/>
            <person name="Shea T."/>
            <person name="Sykes S."/>
            <person name="Wortman J."/>
            <person name="Nusbaum C."/>
            <person name="Birren B."/>
        </authorList>
    </citation>
    <scope>NUCLEOTIDE SEQUENCE</scope>
    <source>
        <strain evidence="9">CBS 10737</strain>
    </source>
</reference>
<dbReference type="AlphaFoldDB" id="A0A1B9I9W4"/>
<dbReference type="GO" id="GO:0043495">
    <property type="term" value="F:protein-membrane adaptor activity"/>
    <property type="evidence" value="ECO:0007669"/>
    <property type="project" value="TreeGrafter"/>
</dbReference>